<dbReference type="Pfam" id="PF00563">
    <property type="entry name" value="EAL"/>
    <property type="match status" value="1"/>
</dbReference>
<dbReference type="PROSITE" id="PS50887">
    <property type="entry name" value="GGDEF"/>
    <property type="match status" value="1"/>
</dbReference>
<dbReference type="CDD" id="cd01948">
    <property type="entry name" value="EAL"/>
    <property type="match status" value="1"/>
</dbReference>
<dbReference type="Pfam" id="PF00990">
    <property type="entry name" value="GGDEF"/>
    <property type="match status" value="1"/>
</dbReference>
<proteinExistence type="predicted"/>
<dbReference type="InterPro" id="IPR050706">
    <property type="entry name" value="Cyclic-di-GMP_PDE-like"/>
</dbReference>
<dbReference type="Proteomes" id="UP001549047">
    <property type="component" value="Unassembled WGS sequence"/>
</dbReference>
<gene>
    <name evidence="4" type="ORF">ABID16_001419</name>
</gene>
<dbReference type="InterPro" id="IPR000160">
    <property type="entry name" value="GGDEF_dom"/>
</dbReference>
<dbReference type="InterPro" id="IPR001633">
    <property type="entry name" value="EAL_dom"/>
</dbReference>
<dbReference type="PANTHER" id="PTHR33121">
    <property type="entry name" value="CYCLIC DI-GMP PHOSPHODIESTERASE PDEF"/>
    <property type="match status" value="1"/>
</dbReference>
<dbReference type="InterPro" id="IPR029787">
    <property type="entry name" value="Nucleotide_cyclase"/>
</dbReference>
<dbReference type="InterPro" id="IPR043128">
    <property type="entry name" value="Rev_trsase/Diguanyl_cyclase"/>
</dbReference>
<dbReference type="PANTHER" id="PTHR33121:SF70">
    <property type="entry name" value="SIGNALING PROTEIN YKOW"/>
    <property type="match status" value="1"/>
</dbReference>
<evidence type="ECO:0000313" key="5">
    <source>
        <dbReference type="Proteomes" id="UP001549047"/>
    </source>
</evidence>
<dbReference type="SMART" id="SM00267">
    <property type="entry name" value="GGDEF"/>
    <property type="match status" value="1"/>
</dbReference>
<dbReference type="EMBL" id="JBEPMB010000001">
    <property type="protein sequence ID" value="MET3613114.1"/>
    <property type="molecule type" value="Genomic_DNA"/>
</dbReference>
<feature type="domain" description="GGDEF" evidence="3">
    <location>
        <begin position="322"/>
        <end position="451"/>
    </location>
</feature>
<dbReference type="CDD" id="cd01949">
    <property type="entry name" value="GGDEF"/>
    <property type="match status" value="1"/>
</dbReference>
<keyword evidence="1" id="KW-1133">Transmembrane helix</keyword>
<reference evidence="4 5" key="1">
    <citation type="submission" date="2024-06" db="EMBL/GenBank/DDBJ databases">
        <title>Genomic Encyclopedia of Type Strains, Phase IV (KMG-IV): sequencing the most valuable type-strain genomes for metagenomic binning, comparative biology and taxonomic classification.</title>
        <authorList>
            <person name="Goeker M."/>
        </authorList>
    </citation>
    <scope>NUCLEOTIDE SEQUENCE [LARGE SCALE GENOMIC DNA]</scope>
    <source>
        <strain evidence="4 5">DSM 29780</strain>
    </source>
</reference>
<feature type="transmembrane region" description="Helical" evidence="1">
    <location>
        <begin position="15"/>
        <end position="39"/>
    </location>
</feature>
<evidence type="ECO:0000259" key="3">
    <source>
        <dbReference type="PROSITE" id="PS50887"/>
    </source>
</evidence>
<feature type="transmembrane region" description="Helical" evidence="1">
    <location>
        <begin position="257"/>
        <end position="277"/>
    </location>
</feature>
<dbReference type="SMART" id="SM00052">
    <property type="entry name" value="EAL"/>
    <property type="match status" value="1"/>
</dbReference>
<dbReference type="Gene3D" id="3.20.20.450">
    <property type="entry name" value="EAL domain"/>
    <property type="match status" value="1"/>
</dbReference>
<protein>
    <submittedName>
        <fullName evidence="4">Diguanylate cyclase (GGDEF)-like protein</fullName>
    </submittedName>
</protein>
<dbReference type="RefSeq" id="WP_354555607.1">
    <property type="nucleotide sequence ID" value="NZ_JBEPMB010000001.1"/>
</dbReference>
<dbReference type="SUPFAM" id="SSF141868">
    <property type="entry name" value="EAL domain-like"/>
    <property type="match status" value="1"/>
</dbReference>
<dbReference type="NCBIfam" id="TIGR00254">
    <property type="entry name" value="GGDEF"/>
    <property type="match status" value="1"/>
</dbReference>
<organism evidence="4 5">
    <name type="scientific">Rhizobium aquaticum</name>
    <dbReference type="NCBI Taxonomy" id="1549636"/>
    <lineage>
        <taxon>Bacteria</taxon>
        <taxon>Pseudomonadati</taxon>
        <taxon>Pseudomonadota</taxon>
        <taxon>Alphaproteobacteria</taxon>
        <taxon>Hyphomicrobiales</taxon>
        <taxon>Rhizobiaceae</taxon>
        <taxon>Rhizobium/Agrobacterium group</taxon>
        <taxon>Rhizobium</taxon>
    </lineage>
</organism>
<evidence type="ECO:0000256" key="1">
    <source>
        <dbReference type="SAM" id="Phobius"/>
    </source>
</evidence>
<keyword evidence="1" id="KW-0472">Membrane</keyword>
<evidence type="ECO:0000259" key="2">
    <source>
        <dbReference type="PROSITE" id="PS50883"/>
    </source>
</evidence>
<dbReference type="PROSITE" id="PS50883">
    <property type="entry name" value="EAL"/>
    <property type="match status" value="1"/>
</dbReference>
<feature type="domain" description="EAL" evidence="2">
    <location>
        <begin position="460"/>
        <end position="707"/>
    </location>
</feature>
<dbReference type="SUPFAM" id="SSF55073">
    <property type="entry name" value="Nucleotide cyclase"/>
    <property type="match status" value="1"/>
</dbReference>
<comment type="caution">
    <text evidence="4">The sequence shown here is derived from an EMBL/GenBank/DDBJ whole genome shotgun (WGS) entry which is preliminary data.</text>
</comment>
<keyword evidence="1" id="KW-0812">Transmembrane</keyword>
<dbReference type="Gene3D" id="3.30.70.270">
    <property type="match status" value="1"/>
</dbReference>
<keyword evidence="5" id="KW-1185">Reference proteome</keyword>
<dbReference type="InterPro" id="IPR035919">
    <property type="entry name" value="EAL_sf"/>
</dbReference>
<name>A0ABV2IZP7_9HYPH</name>
<accession>A0ABV2IZP7</accession>
<dbReference type="Pfam" id="PF05228">
    <property type="entry name" value="CHASE4"/>
    <property type="match status" value="1"/>
</dbReference>
<dbReference type="InterPro" id="IPR007892">
    <property type="entry name" value="CHASE4"/>
</dbReference>
<evidence type="ECO:0000313" key="4">
    <source>
        <dbReference type="EMBL" id="MET3613114.1"/>
    </source>
</evidence>
<sequence>MQLTPGKYVRDWRNWIAPAAIAGTLVIALFLAFLVLMVLRAMGDKANEIDDSRAASAAQTAVLSFRRRLSGTLEDNAVWHEAFVALQSDKRKEWAWTNWGAISADYQLYDGVVVTDPDGRVIVAYFRGAEFDPVKTFGEAFVRQAILATVPDRLPVMNFYRLNGSIALVGSRALQPDRNMPPGGRFDAVSMFKVVTPSMIETVASDYFLPNLHLVKDKPADQLSLPLAASDGQPLAYLAWPGRNLGTRLFDEVRPTLTGAMVALGILLATAVLAGYAELLALRRFAAAADREATRDPLSGLLNRNGMIRALQAHLDGVEGTAGLTLHLIDLDGFKAVNDTWGHLVGDELIAAVAARLVACNEGLVFAARFGGDEFALASRPGTDPAEVAEAALGVLKDPFVVAGHTTEVGASIGYATHVRDMDAFELIRRADMALYGAKEAGRGRCIAYGADMDRDREALGELEEQLRRSLDTDALSVAFQPVVAAATGAIVGVEALARWKTPQGPVSPDVFIPLAEKSGLIFRLGRKVLERSIRFAADRPGVDIAVNVSPTQLCAPDFADGIVEVIEREKFDPRRLILEVTEGVLFDSPVQARRSIDALRAKGIRFALDDFGTGYASIGTLNHFSFDRLKLDRSLVQALDSERGRALLNATVSLADALGIPVIVEGVETAEQAAYLRQLGCGYLQGYYFGRPMSDADFDSLPTRLARAG</sequence>